<dbReference type="AlphaFoldDB" id="K0IIW8"/>
<organism evidence="1 2">
    <name type="scientific">Nitrososphaera gargensis (strain Ga9.2)</name>
    <dbReference type="NCBI Taxonomy" id="1237085"/>
    <lineage>
        <taxon>Archaea</taxon>
        <taxon>Nitrososphaerota</taxon>
        <taxon>Nitrososphaeria</taxon>
        <taxon>Nitrososphaerales</taxon>
        <taxon>Nitrososphaeraceae</taxon>
        <taxon>Nitrososphaera</taxon>
    </lineage>
</organism>
<keyword evidence="2" id="KW-1185">Reference proteome</keyword>
<proteinExistence type="predicted"/>
<evidence type="ECO:0000313" key="1">
    <source>
        <dbReference type="EMBL" id="AFU58072.1"/>
    </source>
</evidence>
<dbReference type="EMBL" id="CP002408">
    <property type="protein sequence ID" value="AFU58072.1"/>
    <property type="molecule type" value="Genomic_DNA"/>
</dbReference>
<name>K0IIW8_NITGG</name>
<accession>K0IIW8</accession>
<dbReference type="InParanoid" id="K0IIW8"/>
<dbReference type="STRING" id="1237085.Ngar_c11300"/>
<dbReference type="GeneID" id="13795525"/>
<dbReference type="HOGENOM" id="CLU_1302661_0_0_2"/>
<dbReference type="Proteomes" id="UP000008037">
    <property type="component" value="Chromosome"/>
</dbReference>
<dbReference type="KEGG" id="nga:Ngar_c11300"/>
<dbReference type="RefSeq" id="WP_015018609.1">
    <property type="nucleotide sequence ID" value="NC_018719.1"/>
</dbReference>
<evidence type="ECO:0000313" key="2">
    <source>
        <dbReference type="Proteomes" id="UP000008037"/>
    </source>
</evidence>
<protein>
    <submittedName>
        <fullName evidence="1">Uncharacterized protein</fullName>
    </submittedName>
</protein>
<reference evidence="1 2" key="1">
    <citation type="journal article" date="2012" name="Environ. Microbiol.">
        <title>The genome of the ammonia-oxidizing Candidatus Nitrososphaera gargensis: insights into metabolic versatility and environmental adaptations.</title>
        <authorList>
            <person name="Spang A."/>
            <person name="Poehlein A."/>
            <person name="Offre P."/>
            <person name="Zumbragel S."/>
            <person name="Haider S."/>
            <person name="Rychlik N."/>
            <person name="Nowka B."/>
            <person name="Schmeisser C."/>
            <person name="Lebedeva E.V."/>
            <person name="Rattei T."/>
            <person name="Bohm C."/>
            <person name="Schmid M."/>
            <person name="Galushko A."/>
            <person name="Hatzenpichler R."/>
            <person name="Weinmaier T."/>
            <person name="Daniel R."/>
            <person name="Schleper C."/>
            <person name="Spieck E."/>
            <person name="Streit W."/>
            <person name="Wagner M."/>
        </authorList>
    </citation>
    <scope>NUCLEOTIDE SEQUENCE [LARGE SCALE GENOMIC DNA]</scope>
    <source>
        <strain evidence="2">Ga9.2</strain>
    </source>
</reference>
<dbReference type="BioCyc" id="CNIT1237085:G1324-1128-MONOMER"/>
<gene>
    <name evidence="1" type="ordered locus">Ngar_c11300</name>
</gene>
<sequence>MKKSRLRIKGIKVKDKDKIKEAIMISIQKGNYTTREIGLDIGKDYTTVSRYLSEIENDPKWGLKRDLNGNIVMSLQEQLAHEYARLQNEKYSQLPSIQKWITYLKSGKTPATRIRYMINIIHGISDQLMVMPETLVSHGVPIDSAKRKEIAIEYWQNFLAWFNTACPQMQRTNTIVAYRSFLSAHSINFAHGEGKRYGLSTTSERLGEYKDIICLRRNKLKR</sequence>